<gene>
    <name evidence="1" type="ORF">RchiOBHm_Chr7g0217451</name>
</gene>
<organism evidence="1 2">
    <name type="scientific">Rosa chinensis</name>
    <name type="common">China rose</name>
    <dbReference type="NCBI Taxonomy" id="74649"/>
    <lineage>
        <taxon>Eukaryota</taxon>
        <taxon>Viridiplantae</taxon>
        <taxon>Streptophyta</taxon>
        <taxon>Embryophyta</taxon>
        <taxon>Tracheophyta</taxon>
        <taxon>Spermatophyta</taxon>
        <taxon>Magnoliopsida</taxon>
        <taxon>eudicotyledons</taxon>
        <taxon>Gunneridae</taxon>
        <taxon>Pentapetalae</taxon>
        <taxon>rosids</taxon>
        <taxon>fabids</taxon>
        <taxon>Rosales</taxon>
        <taxon>Rosaceae</taxon>
        <taxon>Rosoideae</taxon>
        <taxon>Rosoideae incertae sedis</taxon>
        <taxon>Rosa</taxon>
    </lineage>
</organism>
<evidence type="ECO:0000313" key="2">
    <source>
        <dbReference type="Proteomes" id="UP000238479"/>
    </source>
</evidence>
<evidence type="ECO:0000313" key="1">
    <source>
        <dbReference type="EMBL" id="PRQ19460.1"/>
    </source>
</evidence>
<accession>A0A2P6PC06</accession>
<dbReference type="AlphaFoldDB" id="A0A2P6PC06"/>
<reference evidence="1 2" key="1">
    <citation type="journal article" date="2018" name="Nat. Genet.">
        <title>The Rosa genome provides new insights in the design of modern roses.</title>
        <authorList>
            <person name="Bendahmane M."/>
        </authorList>
    </citation>
    <scope>NUCLEOTIDE SEQUENCE [LARGE SCALE GENOMIC DNA]</scope>
    <source>
        <strain evidence="2">cv. Old Blush</strain>
    </source>
</reference>
<dbReference type="Proteomes" id="UP000238479">
    <property type="component" value="Chromosome 7"/>
</dbReference>
<dbReference type="EMBL" id="PDCK01000045">
    <property type="protein sequence ID" value="PRQ19460.1"/>
    <property type="molecule type" value="Genomic_DNA"/>
</dbReference>
<proteinExistence type="predicted"/>
<dbReference type="Gramene" id="PRQ19460">
    <property type="protein sequence ID" value="PRQ19460"/>
    <property type="gene ID" value="RchiOBHm_Chr7g0217451"/>
</dbReference>
<keyword evidence="2" id="KW-1185">Reference proteome</keyword>
<sequence>MLGSFSNIGATTVWFLDGVFQFEFLCSLLKPQNRWLCFEGKGYMYLTCLVVISNSAYMQL</sequence>
<name>A0A2P6PC06_ROSCH</name>
<protein>
    <submittedName>
        <fullName evidence="1">Uncharacterized protein</fullName>
    </submittedName>
</protein>
<comment type="caution">
    <text evidence="1">The sequence shown here is derived from an EMBL/GenBank/DDBJ whole genome shotgun (WGS) entry which is preliminary data.</text>
</comment>